<dbReference type="RefSeq" id="WP_190837065.1">
    <property type="nucleotide sequence ID" value="NZ_CAWPPI010000118.1"/>
</dbReference>
<dbReference type="Gene3D" id="2.70.70.10">
    <property type="entry name" value="Glucose Permease (Domain IIA)"/>
    <property type="match status" value="1"/>
</dbReference>
<organism evidence="9 10">
    <name type="scientific">Iningainema tapete BLCC-T55</name>
    <dbReference type="NCBI Taxonomy" id="2748662"/>
    <lineage>
        <taxon>Bacteria</taxon>
        <taxon>Bacillati</taxon>
        <taxon>Cyanobacteriota</taxon>
        <taxon>Cyanophyceae</taxon>
        <taxon>Nostocales</taxon>
        <taxon>Scytonemataceae</taxon>
        <taxon>Iningainema tapete</taxon>
    </lineage>
</organism>
<dbReference type="AlphaFoldDB" id="A0A8J7C9D1"/>
<keyword evidence="10" id="KW-1185">Reference proteome</keyword>
<dbReference type="EMBL" id="JACXAE010000118">
    <property type="protein sequence ID" value="MBD2777974.1"/>
    <property type="molecule type" value="Genomic_DNA"/>
</dbReference>
<evidence type="ECO:0000313" key="10">
    <source>
        <dbReference type="Proteomes" id="UP000629098"/>
    </source>
</evidence>
<dbReference type="InterPro" id="IPR011055">
    <property type="entry name" value="Dup_hybrid_motif"/>
</dbReference>
<feature type="transmembrane region" description="Helical" evidence="7">
    <location>
        <begin position="218"/>
        <end position="240"/>
    </location>
</feature>
<dbReference type="PANTHER" id="PTHR10464:SF4">
    <property type="entry name" value="UREA TRANSPORTER"/>
    <property type="match status" value="1"/>
</dbReference>
<dbReference type="SUPFAM" id="SSF51261">
    <property type="entry name" value="Duplicated hybrid motif"/>
    <property type="match status" value="1"/>
</dbReference>
<evidence type="ECO:0000256" key="6">
    <source>
        <dbReference type="ARBA" id="ARBA00023136"/>
    </source>
</evidence>
<feature type="transmembrane region" description="Helical" evidence="7">
    <location>
        <begin position="89"/>
        <end position="107"/>
    </location>
</feature>
<feature type="transmembrane region" description="Helical" evidence="7">
    <location>
        <begin position="246"/>
        <end position="263"/>
    </location>
</feature>
<evidence type="ECO:0000256" key="3">
    <source>
        <dbReference type="ARBA" id="ARBA00022475"/>
    </source>
</evidence>
<evidence type="ECO:0000256" key="2">
    <source>
        <dbReference type="ARBA" id="ARBA00005914"/>
    </source>
</evidence>
<keyword evidence="4 7" id="KW-0812">Transmembrane</keyword>
<accession>A0A8J7C9D1</accession>
<dbReference type="CDD" id="cd12797">
    <property type="entry name" value="M23_peptidase"/>
    <property type="match status" value="1"/>
</dbReference>
<feature type="transmembrane region" description="Helical" evidence="7">
    <location>
        <begin position="138"/>
        <end position="159"/>
    </location>
</feature>
<comment type="caution">
    <text evidence="9">The sequence shown here is derived from an EMBL/GenBank/DDBJ whole genome shotgun (WGS) entry which is preliminary data.</text>
</comment>
<feature type="transmembrane region" description="Helical" evidence="7">
    <location>
        <begin position="57"/>
        <end position="77"/>
    </location>
</feature>
<feature type="transmembrane region" description="Helical" evidence="7">
    <location>
        <begin position="299"/>
        <end position="321"/>
    </location>
</feature>
<evidence type="ECO:0000259" key="8">
    <source>
        <dbReference type="Pfam" id="PF01551"/>
    </source>
</evidence>
<dbReference type="Pfam" id="PF03253">
    <property type="entry name" value="UT"/>
    <property type="match status" value="1"/>
</dbReference>
<dbReference type="InterPro" id="IPR029020">
    <property type="entry name" value="Ammonium/urea_transptr"/>
</dbReference>
<name>A0A8J7C9D1_9CYAN</name>
<gene>
    <name evidence="9" type="ORF">ICL16_39510</name>
</gene>
<keyword evidence="5 7" id="KW-1133">Transmembrane helix</keyword>
<evidence type="ECO:0000256" key="1">
    <source>
        <dbReference type="ARBA" id="ARBA00004651"/>
    </source>
</evidence>
<dbReference type="GO" id="GO:0005886">
    <property type="term" value="C:plasma membrane"/>
    <property type="evidence" value="ECO:0007669"/>
    <property type="project" value="UniProtKB-SubCell"/>
</dbReference>
<sequence length="707" mass="78466">MWTVHYRLTLKRLLPITQWTMKRLQTPRLVRAMCAATAEILFLRGVGAGALLLSAMLLQPAVLLMGLTGVLATVAFARMAKLGQTYLEWGPFLFNPLLAGLGVGYLFQPSAASIFLAAAAGILAFVLTWTLSHVLHTFFLLPVLSLPFVAVSWTVHLAAFRFAGLQLATVHSYAYSIGLPVPIEGFLRTLGMIFFLPNVWIGIIVALLLLLNSRIQFLLALSSYAFGSFIQGILTGTFAYVYYDPGTLNFILVALALGGFYLLPSPRSYLLAALGVALAVLLGQAIGVFWAAVLLPVHALPYNLVTMMLLYLLGLVGHQLLARYPQSSPEKTLDYELTARRRYRGSTGRLLGLPFAGSWVVWQGFDGKWTHQGLWRYAYDFLIQDDLGLTYRDAGLQLTDYYAWKKPVLSPIRGWVVHVVRDLPDCDVGSVDQDHNWGNYVMLYDERGFYVEISHFAQNSIVVKQGDRIERGTMLGRCGNSGYSPQPHIHIQVQLTPVLGAATVPFSFASLLVNGEFCAEITPSEDAVVEPVASDRTLAQALTFPLDSQLHFSITQQGRAIGHLSTIVRMAVDGSFYLDSGNAKLFFSLDEDRFMFHRLDGKDPRLALLFLAIPRLPLARQTGQQWFDYLPISTVITDLRLIVYQFCSSFYPQLASAMYVGQWQSDTTLIGTVAIPKVADKIQTSATFDRDNQLVRVSVGDRVLVRQ</sequence>
<evidence type="ECO:0000256" key="5">
    <source>
        <dbReference type="ARBA" id="ARBA00022989"/>
    </source>
</evidence>
<reference evidence="9" key="1">
    <citation type="submission" date="2020-09" db="EMBL/GenBank/DDBJ databases">
        <title>Iningainema tapete sp. nov. (Scytonemataceae, Cyanobacteria) from greenhouses in central Florida (USA) produces two types of nodularin with biosynthetic potential for microcystin-LR and anabaenopeptins.</title>
        <authorList>
            <person name="Berthold D.E."/>
            <person name="Lefler F.W."/>
            <person name="Huang I.-S."/>
            <person name="Abdulla H."/>
            <person name="Zimba P.V."/>
            <person name="Laughinghouse H.D. IV."/>
        </authorList>
    </citation>
    <scope>NUCLEOTIDE SEQUENCE</scope>
    <source>
        <strain evidence="9">BLCCT55</strain>
    </source>
</reference>
<dbReference type="Proteomes" id="UP000629098">
    <property type="component" value="Unassembled WGS sequence"/>
</dbReference>
<comment type="similarity">
    <text evidence="2">Belongs to the urea transporter family.</text>
</comment>
<keyword evidence="3" id="KW-1003">Cell membrane</keyword>
<evidence type="ECO:0000256" key="7">
    <source>
        <dbReference type="SAM" id="Phobius"/>
    </source>
</evidence>
<dbReference type="InterPro" id="IPR004937">
    <property type="entry name" value="Urea_transporter"/>
</dbReference>
<dbReference type="PANTHER" id="PTHR10464">
    <property type="entry name" value="UREA TRANSPORTER"/>
    <property type="match status" value="1"/>
</dbReference>
<dbReference type="GO" id="GO:0015204">
    <property type="term" value="F:urea transmembrane transporter activity"/>
    <property type="evidence" value="ECO:0007669"/>
    <property type="project" value="InterPro"/>
</dbReference>
<dbReference type="Pfam" id="PF01551">
    <property type="entry name" value="Peptidase_M23"/>
    <property type="match status" value="1"/>
</dbReference>
<comment type="subcellular location">
    <subcellularLocation>
        <location evidence="1">Cell membrane</location>
        <topology evidence="1">Multi-pass membrane protein</topology>
    </subcellularLocation>
</comment>
<keyword evidence="6 7" id="KW-0472">Membrane</keyword>
<dbReference type="InterPro" id="IPR016047">
    <property type="entry name" value="M23ase_b-sheet_dom"/>
</dbReference>
<protein>
    <submittedName>
        <fullName evidence="9">Urea transporter</fullName>
    </submittedName>
</protein>
<evidence type="ECO:0000256" key="4">
    <source>
        <dbReference type="ARBA" id="ARBA00022692"/>
    </source>
</evidence>
<feature type="transmembrane region" description="Helical" evidence="7">
    <location>
        <begin position="29"/>
        <end position="51"/>
    </location>
</feature>
<evidence type="ECO:0000313" key="9">
    <source>
        <dbReference type="EMBL" id="MBD2777974.1"/>
    </source>
</evidence>
<feature type="transmembrane region" description="Helical" evidence="7">
    <location>
        <begin position="113"/>
        <end position="131"/>
    </location>
</feature>
<feature type="domain" description="M23ase beta-sheet core" evidence="8">
    <location>
        <begin position="406"/>
        <end position="494"/>
    </location>
</feature>
<feature type="transmembrane region" description="Helical" evidence="7">
    <location>
        <begin position="190"/>
        <end position="211"/>
    </location>
</feature>
<proteinExistence type="inferred from homology"/>
<dbReference type="Gene3D" id="1.10.3430.10">
    <property type="entry name" value="Ammonium transporter AmtB like domains"/>
    <property type="match status" value="1"/>
</dbReference>
<feature type="transmembrane region" description="Helical" evidence="7">
    <location>
        <begin position="270"/>
        <end position="293"/>
    </location>
</feature>